<keyword evidence="4" id="KW-0406">Ion transport</keyword>
<dbReference type="GO" id="GO:0034220">
    <property type="term" value="P:monoatomic ion transmembrane transport"/>
    <property type="evidence" value="ECO:0007669"/>
    <property type="project" value="UniProtKB-KW"/>
</dbReference>
<sequence>MIKISFLMVFFLLAMDVPWLVMLNSDGFQENEKSLLSTLAMTIGELNFRDNFIKVDNSPYTLDMFFLFPLFILLMNLSLMNLMIGLAVGDINKVQKKAYLTRLRKQVFYLLELEASTPMRAVKFHIDKAVVRPNEKCQGRWRKMMARFCGAEKIYFMKKKETLDTVEQTTKLIELEMDRQRAKIEELTKTTSATLELVNRLVNSHNSQQQGNSVIARQEVGHI</sequence>
<accession>A0AAV2IHV0</accession>
<dbReference type="EMBL" id="CAXITT010000744">
    <property type="protein sequence ID" value="CAL1545875.1"/>
    <property type="molecule type" value="Genomic_DNA"/>
</dbReference>
<gene>
    <name evidence="9" type="ORF">GSLYS_00019252001</name>
</gene>
<reference evidence="9 10" key="1">
    <citation type="submission" date="2024-04" db="EMBL/GenBank/DDBJ databases">
        <authorList>
            <consortium name="Genoscope - CEA"/>
            <person name="William W."/>
        </authorList>
    </citation>
    <scope>NUCLEOTIDE SEQUENCE [LARGE SCALE GENOMIC DNA]</scope>
</reference>
<evidence type="ECO:0000256" key="4">
    <source>
        <dbReference type="ARBA" id="ARBA00023065"/>
    </source>
</evidence>
<comment type="caution">
    <text evidence="9">The sequence shown here is derived from an EMBL/GenBank/DDBJ whole genome shotgun (WGS) entry which is preliminary data.</text>
</comment>
<dbReference type="AlphaFoldDB" id="A0AAV2IHV0"/>
<evidence type="ECO:0000313" key="10">
    <source>
        <dbReference type="Proteomes" id="UP001497497"/>
    </source>
</evidence>
<dbReference type="GO" id="GO:0022857">
    <property type="term" value="F:transmembrane transporter activity"/>
    <property type="evidence" value="ECO:0007669"/>
    <property type="project" value="TreeGrafter"/>
</dbReference>
<name>A0AAV2IHV0_LYMST</name>
<keyword evidence="7" id="KW-0472">Membrane</keyword>
<dbReference type="InterPro" id="IPR052076">
    <property type="entry name" value="TRP_cation_channel"/>
</dbReference>
<evidence type="ECO:0000256" key="8">
    <source>
        <dbReference type="SAM" id="SignalP"/>
    </source>
</evidence>
<keyword evidence="1" id="KW-0813">Transport</keyword>
<keyword evidence="8" id="KW-0732">Signal</keyword>
<keyword evidence="7" id="KW-0812">Transmembrane</keyword>
<keyword evidence="5" id="KW-0325">Glycoprotein</keyword>
<evidence type="ECO:0000256" key="3">
    <source>
        <dbReference type="ARBA" id="ARBA00023043"/>
    </source>
</evidence>
<evidence type="ECO:0008006" key="11">
    <source>
        <dbReference type="Google" id="ProtNLM"/>
    </source>
</evidence>
<evidence type="ECO:0000256" key="7">
    <source>
        <dbReference type="SAM" id="Phobius"/>
    </source>
</evidence>
<keyword evidence="7" id="KW-1133">Transmembrane helix</keyword>
<evidence type="ECO:0000256" key="5">
    <source>
        <dbReference type="ARBA" id="ARBA00023180"/>
    </source>
</evidence>
<protein>
    <recommendedName>
        <fullName evidence="11">Transient receptor potential cation channel subfamily A member 1</fullName>
    </recommendedName>
</protein>
<keyword evidence="6" id="KW-0407">Ion channel</keyword>
<keyword evidence="10" id="KW-1185">Reference proteome</keyword>
<evidence type="ECO:0000313" key="9">
    <source>
        <dbReference type="EMBL" id="CAL1545875.1"/>
    </source>
</evidence>
<keyword evidence="2" id="KW-0677">Repeat</keyword>
<feature type="transmembrane region" description="Helical" evidence="7">
    <location>
        <begin position="64"/>
        <end position="88"/>
    </location>
</feature>
<dbReference type="PANTHER" id="PTHR47143">
    <property type="entry name" value="TRANSIENT RECEPTOR POTENTIAL CATION CHANNEL PROTEIN PAINLESS"/>
    <property type="match status" value="1"/>
</dbReference>
<dbReference type="PANTHER" id="PTHR47143:SF1">
    <property type="entry name" value="ION_TRANS DOMAIN-CONTAINING PROTEIN"/>
    <property type="match status" value="1"/>
</dbReference>
<evidence type="ECO:0000256" key="1">
    <source>
        <dbReference type="ARBA" id="ARBA00022448"/>
    </source>
</evidence>
<dbReference type="Proteomes" id="UP001497497">
    <property type="component" value="Unassembled WGS sequence"/>
</dbReference>
<evidence type="ECO:0000256" key="6">
    <source>
        <dbReference type="ARBA" id="ARBA00023303"/>
    </source>
</evidence>
<keyword evidence="3" id="KW-0040">ANK repeat</keyword>
<feature type="chain" id="PRO_5043841981" description="Transient receptor potential cation channel subfamily A member 1" evidence="8">
    <location>
        <begin position="23"/>
        <end position="223"/>
    </location>
</feature>
<evidence type="ECO:0000256" key="2">
    <source>
        <dbReference type="ARBA" id="ARBA00022737"/>
    </source>
</evidence>
<feature type="signal peptide" evidence="8">
    <location>
        <begin position="1"/>
        <end position="22"/>
    </location>
</feature>
<proteinExistence type="predicted"/>
<dbReference type="GO" id="GO:1902495">
    <property type="term" value="C:transmembrane transporter complex"/>
    <property type="evidence" value="ECO:0007669"/>
    <property type="project" value="TreeGrafter"/>
</dbReference>
<organism evidence="9 10">
    <name type="scientific">Lymnaea stagnalis</name>
    <name type="common">Great pond snail</name>
    <name type="synonym">Helix stagnalis</name>
    <dbReference type="NCBI Taxonomy" id="6523"/>
    <lineage>
        <taxon>Eukaryota</taxon>
        <taxon>Metazoa</taxon>
        <taxon>Spiralia</taxon>
        <taxon>Lophotrochozoa</taxon>
        <taxon>Mollusca</taxon>
        <taxon>Gastropoda</taxon>
        <taxon>Heterobranchia</taxon>
        <taxon>Euthyneura</taxon>
        <taxon>Panpulmonata</taxon>
        <taxon>Hygrophila</taxon>
        <taxon>Lymnaeoidea</taxon>
        <taxon>Lymnaeidae</taxon>
        <taxon>Lymnaea</taxon>
    </lineage>
</organism>